<accession>A0ABX7JUV0</accession>
<keyword evidence="1" id="KW-0175">Coiled coil</keyword>
<evidence type="ECO:0000256" key="1">
    <source>
        <dbReference type="SAM" id="Coils"/>
    </source>
</evidence>
<organism evidence="3 4">
    <name type="scientific">Pseudomonas hygromyciniae</name>
    <dbReference type="NCBI Taxonomy" id="2812000"/>
    <lineage>
        <taxon>Bacteria</taxon>
        <taxon>Pseudomonadati</taxon>
        <taxon>Pseudomonadota</taxon>
        <taxon>Gammaproteobacteria</taxon>
        <taxon>Pseudomonadales</taxon>
        <taxon>Pseudomonadaceae</taxon>
        <taxon>Pseudomonas</taxon>
    </lineage>
</organism>
<evidence type="ECO:0000256" key="2">
    <source>
        <dbReference type="SAM" id="MobiDB-lite"/>
    </source>
</evidence>
<name>A0ABX7JUV0_9PSED</name>
<dbReference type="EMBL" id="CP070506">
    <property type="protein sequence ID" value="QSB39155.1"/>
    <property type="molecule type" value="Genomic_DNA"/>
</dbReference>
<protein>
    <submittedName>
        <fullName evidence="3">Uncharacterized protein</fullName>
    </submittedName>
</protein>
<dbReference type="RefSeq" id="WP_205518927.1">
    <property type="nucleotide sequence ID" value="NZ_CP070506.1"/>
</dbReference>
<feature type="region of interest" description="Disordered" evidence="2">
    <location>
        <begin position="171"/>
        <end position="204"/>
    </location>
</feature>
<evidence type="ECO:0000313" key="3">
    <source>
        <dbReference type="EMBL" id="QSB39155.1"/>
    </source>
</evidence>
<dbReference type="Proteomes" id="UP000663249">
    <property type="component" value="Chromosome"/>
</dbReference>
<feature type="coiled-coil region" evidence="1">
    <location>
        <begin position="210"/>
        <end position="237"/>
    </location>
</feature>
<proteinExistence type="predicted"/>
<gene>
    <name evidence="3" type="ORF">JTY93_23505</name>
</gene>
<reference evidence="3 4" key="1">
    <citation type="submission" date="2021-02" db="EMBL/GenBank/DDBJ databases">
        <title>Genomic and phenotypic characterization of Pseudomonas hygromyciniae, a novel bacterial species discovered from a commercially purchased antibiotic vial.</title>
        <authorList>
            <person name="Turner T.L."/>
            <person name="Mitra S.D."/>
            <person name="Kochan T.J."/>
            <person name="Pincus N.B."/>
            <person name="Lebrun-Corbin M."/>
            <person name="Cheung B."/>
            <person name="Gatesy S.W."/>
            <person name="Afzal T."/>
            <person name="Ozer E.A."/>
            <person name="Hauser A.R."/>
        </authorList>
    </citation>
    <scope>NUCLEOTIDE SEQUENCE [LARGE SCALE GENOMIC DNA]</scope>
    <source>
        <strain evidence="3 4">SDM007</strain>
    </source>
</reference>
<sequence length="319" mass="35015">MQLRRSAAGMNYLAYSLNESIGDQDVRVYIAALQFEQGRYRLAMSVADHAWQQAFSQIVDQGQMAQDARWHYIDIGQQPLPVALCEEHASVKLNKALVMGLLLRPDAVEVGQAIEYAPVASTYRNETVNEAADAVQETSQPAEQLDGQEEELDEVQESLSSLVALAQELEQRHSLDPTTPATGRASKPNAGKGARAQQQGERSGKRYAALRDAEARAASLQTRLQLLNEREAALKVRSEELALGQQKLLANRARFSGIVKSLMRLYNLKALASTLEGACSVTTNRLKARLRVPALTQCCGGNLSFRSPPFDRLTPASHS</sequence>
<keyword evidence="4" id="KW-1185">Reference proteome</keyword>
<evidence type="ECO:0000313" key="4">
    <source>
        <dbReference type="Proteomes" id="UP000663249"/>
    </source>
</evidence>